<dbReference type="EMBL" id="VXIS01000058">
    <property type="protein sequence ID" value="KAA8909375.1"/>
    <property type="molecule type" value="Genomic_DNA"/>
</dbReference>
<evidence type="ECO:0000259" key="3">
    <source>
        <dbReference type="Pfam" id="PF12813"/>
    </source>
</evidence>
<feature type="region of interest" description="Disordered" evidence="2">
    <location>
        <begin position="524"/>
        <end position="583"/>
    </location>
</feature>
<evidence type="ECO:0000256" key="1">
    <source>
        <dbReference type="ARBA" id="ARBA00007398"/>
    </source>
</evidence>
<evidence type="ECO:0000313" key="5">
    <source>
        <dbReference type="Proteomes" id="UP000326924"/>
    </source>
</evidence>
<sequence length="594" mass="65894">MGIRHLYTHLRPYSRPETFSAGNPTSLYIDGPALCHHIYHHLFNSLTRSGNAFETTLPYRVFAAAFLSYLSRLESSGFTIQKILFDSALPASKIPTRISRLEDSLRKLRAYRSANPSLRSGAPAVIDNPETFFSPTRENAFASRTQHLAAPPFIVAAALACLREHEVYKHLTETVLGEADPFLASWAIQRGGIVLTGDSDLLVFGDSVKGWGVMMMQDLSFTSSGVTARIFRPHDIRAALKFPLLEIAWQTEVNTGFSSLNQILDLLQRIELRRAQGAGGEKVSKAFRREYELPSLPQEAGRLVVEPRIGELLFLARKGVKERKMYLPFLNEDPQRAPAWEVGAGVRQLAYRLLFPNGEVAEVFRRGTRITETSIACEPPKGLLLHLTQAAQENPRSWYAATILNLIVTVAADRNQPGPSLRELTAAATSLLPEPAESQSRQKWTWDLVHLFASVQAGWYSLLLLREVLAFLDMEEAQVLRGLPDVGKEGLLDGAVFLAALDGQTTSAVEAAKEALATYKAALQAREDQEKEEEQSKEEGEEEEEEQEAVNPARKRPSSAQDPKAASSTTKKQKRKKNSAVVDKANMFALLADM</sequence>
<accession>A0A5J5F225</accession>
<proteinExistence type="inferred from homology"/>
<dbReference type="InterPro" id="IPR039436">
    <property type="entry name" value="Asteroid_dom"/>
</dbReference>
<evidence type="ECO:0000313" key="4">
    <source>
        <dbReference type="EMBL" id="KAA8909375.1"/>
    </source>
</evidence>
<dbReference type="AlphaFoldDB" id="A0A5J5F225"/>
<dbReference type="PANTHER" id="PTHR15665">
    <property type="entry name" value="ASTEROID PROTEIN"/>
    <property type="match status" value="1"/>
</dbReference>
<feature type="domain" description="Asteroid" evidence="3">
    <location>
        <begin position="151"/>
        <end position="376"/>
    </location>
</feature>
<dbReference type="OrthoDB" id="5297549at2759"/>
<feature type="compositionally biased region" description="Acidic residues" evidence="2">
    <location>
        <begin position="530"/>
        <end position="548"/>
    </location>
</feature>
<dbReference type="InterPro" id="IPR026832">
    <property type="entry name" value="Asteroid"/>
</dbReference>
<dbReference type="Gene3D" id="3.40.50.1010">
    <property type="entry name" value="5'-nuclease"/>
    <property type="match status" value="1"/>
</dbReference>
<comment type="similarity">
    <text evidence="1">Belongs to the asteroid family.</text>
</comment>
<name>A0A5J5F225_9PEZI</name>
<dbReference type="SUPFAM" id="SSF88723">
    <property type="entry name" value="PIN domain-like"/>
    <property type="match status" value="1"/>
</dbReference>
<evidence type="ECO:0000256" key="2">
    <source>
        <dbReference type="SAM" id="MobiDB-lite"/>
    </source>
</evidence>
<dbReference type="InParanoid" id="A0A5J5F225"/>
<comment type="caution">
    <text evidence="4">The sequence shown here is derived from an EMBL/GenBank/DDBJ whole genome shotgun (WGS) entry which is preliminary data.</text>
</comment>
<dbReference type="Pfam" id="PF12813">
    <property type="entry name" value="XPG_I_2"/>
    <property type="match status" value="1"/>
</dbReference>
<feature type="compositionally biased region" description="Polar residues" evidence="2">
    <location>
        <begin position="558"/>
        <end position="570"/>
    </location>
</feature>
<protein>
    <submittedName>
        <fullName evidence="4">XPG domain containing-domain-containing protein</fullName>
    </submittedName>
</protein>
<gene>
    <name evidence="4" type="ORF">FN846DRAFT_614851</name>
</gene>
<dbReference type="InterPro" id="IPR029060">
    <property type="entry name" value="PIN-like_dom_sf"/>
</dbReference>
<keyword evidence="5" id="KW-1185">Reference proteome</keyword>
<organism evidence="4 5">
    <name type="scientific">Sphaerosporella brunnea</name>
    <dbReference type="NCBI Taxonomy" id="1250544"/>
    <lineage>
        <taxon>Eukaryota</taxon>
        <taxon>Fungi</taxon>
        <taxon>Dikarya</taxon>
        <taxon>Ascomycota</taxon>
        <taxon>Pezizomycotina</taxon>
        <taxon>Pezizomycetes</taxon>
        <taxon>Pezizales</taxon>
        <taxon>Pyronemataceae</taxon>
        <taxon>Sphaerosporella</taxon>
    </lineage>
</organism>
<dbReference type="Proteomes" id="UP000326924">
    <property type="component" value="Unassembled WGS sequence"/>
</dbReference>
<reference evidence="4 5" key="1">
    <citation type="submission" date="2019-09" db="EMBL/GenBank/DDBJ databases">
        <title>Draft genome of the ectomycorrhizal ascomycete Sphaerosporella brunnea.</title>
        <authorList>
            <consortium name="DOE Joint Genome Institute"/>
            <person name="Benucci G.M."/>
            <person name="Marozzi G."/>
            <person name="Antonielli L."/>
            <person name="Sanchez S."/>
            <person name="Marco P."/>
            <person name="Wang X."/>
            <person name="Falini L.B."/>
            <person name="Barry K."/>
            <person name="Haridas S."/>
            <person name="Lipzen A."/>
            <person name="Labutti K."/>
            <person name="Grigoriev I.V."/>
            <person name="Murat C."/>
            <person name="Martin F."/>
            <person name="Albertini E."/>
            <person name="Donnini D."/>
            <person name="Bonito G."/>
        </authorList>
    </citation>
    <scope>NUCLEOTIDE SEQUENCE [LARGE SCALE GENOMIC DNA]</scope>
    <source>
        <strain evidence="4 5">Sb_GMNB300</strain>
    </source>
</reference>
<dbReference type="PANTHER" id="PTHR15665:SF1">
    <property type="entry name" value="PROTEIN ASTEROID HOMOLOG 1"/>
    <property type="match status" value="1"/>
</dbReference>